<proteinExistence type="predicted"/>
<evidence type="ECO:0000313" key="2">
    <source>
        <dbReference type="EMBL" id="SDS16804.1"/>
    </source>
</evidence>
<dbReference type="RefSeq" id="WP_157681156.1">
    <property type="nucleotide sequence ID" value="NZ_LT629754.1"/>
</dbReference>
<gene>
    <name evidence="2" type="ORF">SAMN05192545_0895</name>
</gene>
<accession>A0ABY0U6W9</accession>
<evidence type="ECO:0008006" key="4">
    <source>
        <dbReference type="Google" id="ProtNLM"/>
    </source>
</evidence>
<keyword evidence="1" id="KW-0732">Signal</keyword>
<dbReference type="Proteomes" id="UP000199574">
    <property type="component" value="Chromosome I"/>
</dbReference>
<protein>
    <recommendedName>
        <fullName evidence="4">Erythromycin esterase homolog</fullName>
    </recommendedName>
</protein>
<dbReference type="SUPFAM" id="SSF159501">
    <property type="entry name" value="EreA/ChaN-like"/>
    <property type="match status" value="1"/>
</dbReference>
<sequence>MKIRNLFTLAILISLCISCSSSKYVNYLQEQTEVVKMKDSLQFNSLDESFYNNRLFLVGEVHEVETSPRIDFALFTQIHDKIKVDIYLAEMDIAQGYYLQEYLKGANEMELHKILKEWPVYIGSISKQYRNKWNKMRTYYAQLPENKKFKLVGIDRIADFELVRKLLKEKLPMIYHDEIHETNDSLISWSKNKLSLILDKEKSHLDMTTFNLLKNIEYNISNYREIRSRDTFMYQNFKRLYKQNQWEYNKIYGGFGFSHTLQAYNYTFAGKVKKDSMLPYANELVSLNTLYVDSKLTVDSRSLPKFMQDKGKAFTRFKYSQDNRLFMYIKGIADYKKVTEPNSISLLKLDAQGSPYLNSTRGTKVKKLIPIWDAYDIIEGTYTTDYAQYLLFVRNADWIQPDEN</sequence>
<feature type="signal peptide" evidence="1">
    <location>
        <begin position="1"/>
        <end position="23"/>
    </location>
</feature>
<evidence type="ECO:0000256" key="1">
    <source>
        <dbReference type="SAM" id="SignalP"/>
    </source>
</evidence>
<dbReference type="EMBL" id="LT629754">
    <property type="protein sequence ID" value="SDS16804.1"/>
    <property type="molecule type" value="Genomic_DNA"/>
</dbReference>
<dbReference type="GeneID" id="90593869"/>
<name>A0ABY0U6W9_9FLAO</name>
<keyword evidence="3" id="KW-1185">Reference proteome</keyword>
<feature type="chain" id="PRO_5045502876" description="Erythromycin esterase homolog" evidence="1">
    <location>
        <begin position="24"/>
        <end position="404"/>
    </location>
</feature>
<reference evidence="2 3" key="1">
    <citation type="submission" date="2016-10" db="EMBL/GenBank/DDBJ databases">
        <authorList>
            <person name="Varghese N."/>
            <person name="Submissions S."/>
        </authorList>
    </citation>
    <scope>NUCLEOTIDE SEQUENCE [LARGE SCALE GENOMIC DNA]</scope>
    <source>
        <strain evidence="2 3">MAR_2009_60</strain>
    </source>
</reference>
<organism evidence="2 3">
    <name type="scientific">Maribacter dokdonensis</name>
    <dbReference type="NCBI Taxonomy" id="320912"/>
    <lineage>
        <taxon>Bacteria</taxon>
        <taxon>Pseudomonadati</taxon>
        <taxon>Bacteroidota</taxon>
        <taxon>Flavobacteriia</taxon>
        <taxon>Flavobacteriales</taxon>
        <taxon>Flavobacteriaceae</taxon>
        <taxon>Maribacter</taxon>
    </lineage>
</organism>
<evidence type="ECO:0000313" key="3">
    <source>
        <dbReference type="Proteomes" id="UP000199574"/>
    </source>
</evidence>